<dbReference type="PANTHER" id="PTHR33692:SF1">
    <property type="entry name" value="RIBOSOME MATURATION FACTOR RIMM"/>
    <property type="match status" value="1"/>
</dbReference>
<dbReference type="GO" id="GO:0005840">
    <property type="term" value="C:ribosome"/>
    <property type="evidence" value="ECO:0007669"/>
    <property type="project" value="InterPro"/>
</dbReference>
<reference evidence="8 9" key="1">
    <citation type="submission" date="2008-06" db="EMBL/GenBank/DDBJ databases">
        <title>Complete sequence of Pelodictyon phaeoclathratiforme BU-1.</title>
        <authorList>
            <consortium name="US DOE Joint Genome Institute"/>
            <person name="Lucas S."/>
            <person name="Copeland A."/>
            <person name="Lapidus A."/>
            <person name="Glavina del Rio T."/>
            <person name="Dalin E."/>
            <person name="Tice H."/>
            <person name="Bruce D."/>
            <person name="Goodwin L."/>
            <person name="Pitluck S."/>
            <person name="Schmutz J."/>
            <person name="Larimer F."/>
            <person name="Land M."/>
            <person name="Hauser L."/>
            <person name="Kyrpides N."/>
            <person name="Mikhailova N."/>
            <person name="Liu Z."/>
            <person name="Li T."/>
            <person name="Zhao F."/>
            <person name="Overmann J."/>
            <person name="Bryant D.A."/>
            <person name="Richardson P."/>
        </authorList>
    </citation>
    <scope>NUCLEOTIDE SEQUENCE [LARGE SCALE GENOMIC DNA]</scope>
    <source>
        <strain evidence="9">DSM 5477 / BU-1</strain>
    </source>
</reference>
<dbReference type="Pfam" id="PF01782">
    <property type="entry name" value="RimM"/>
    <property type="match status" value="1"/>
</dbReference>
<evidence type="ECO:0000256" key="5">
    <source>
        <dbReference type="HAMAP-Rule" id="MF_00014"/>
    </source>
</evidence>
<comment type="similarity">
    <text evidence="5">Belongs to the RimM family.</text>
</comment>
<gene>
    <name evidence="5" type="primary">rimM</name>
    <name evidence="8" type="ordered locus">Ppha_1491</name>
</gene>
<comment type="subcellular location">
    <subcellularLocation>
        <location evidence="5">Cytoplasm</location>
    </subcellularLocation>
</comment>
<dbReference type="AlphaFoldDB" id="B4SA45"/>
<dbReference type="Gene3D" id="2.30.30.240">
    <property type="entry name" value="PRC-barrel domain"/>
    <property type="match status" value="1"/>
</dbReference>
<dbReference type="STRING" id="324925.Ppha_1491"/>
<dbReference type="Gene3D" id="2.40.30.60">
    <property type="entry name" value="RimM"/>
    <property type="match status" value="1"/>
</dbReference>
<keyword evidence="3 5" id="KW-0698">rRNA processing</keyword>
<comment type="subunit">
    <text evidence="5">Binds ribosomal protein uS19.</text>
</comment>
<keyword evidence="2 5" id="KW-0690">Ribosome biogenesis</keyword>
<feature type="domain" description="RimM N-terminal" evidence="6">
    <location>
        <begin position="12"/>
        <end position="94"/>
    </location>
</feature>
<dbReference type="GO" id="GO:0005737">
    <property type="term" value="C:cytoplasm"/>
    <property type="evidence" value="ECO:0007669"/>
    <property type="project" value="UniProtKB-SubCell"/>
</dbReference>
<dbReference type="InterPro" id="IPR036976">
    <property type="entry name" value="RimM_N_sf"/>
</dbReference>
<dbReference type="GO" id="GO:0006364">
    <property type="term" value="P:rRNA processing"/>
    <property type="evidence" value="ECO:0007669"/>
    <property type="project" value="UniProtKB-UniRule"/>
</dbReference>
<feature type="domain" description="Ribosome maturation factor RimM PRC barrel" evidence="7">
    <location>
        <begin position="106"/>
        <end position="163"/>
    </location>
</feature>
<dbReference type="PANTHER" id="PTHR33692">
    <property type="entry name" value="RIBOSOME MATURATION FACTOR RIMM"/>
    <property type="match status" value="1"/>
</dbReference>
<name>B4SA45_PELPB</name>
<dbReference type="NCBIfam" id="TIGR02273">
    <property type="entry name" value="16S_RimM"/>
    <property type="match status" value="1"/>
</dbReference>
<comment type="function">
    <text evidence="5">An accessory protein needed during the final step in the assembly of 30S ribosomal subunit, possibly for assembly of the head region. Essential for efficient processing of 16S rRNA. May be needed both before and after RbfA during the maturation of 16S rRNA. It has affinity for free ribosomal 30S subunits but not for 70S ribosomes.</text>
</comment>
<organism evidence="8 9">
    <name type="scientific">Pelodictyon phaeoclathratiforme (strain DSM 5477 / BU-1)</name>
    <dbReference type="NCBI Taxonomy" id="324925"/>
    <lineage>
        <taxon>Bacteria</taxon>
        <taxon>Pseudomonadati</taxon>
        <taxon>Chlorobiota</taxon>
        <taxon>Chlorobiia</taxon>
        <taxon>Chlorobiales</taxon>
        <taxon>Chlorobiaceae</taxon>
        <taxon>Chlorobium/Pelodictyon group</taxon>
        <taxon>Pelodictyon</taxon>
    </lineage>
</organism>
<dbReference type="HAMAP" id="MF_00014">
    <property type="entry name" value="Ribosome_mat_RimM"/>
    <property type="match status" value="1"/>
</dbReference>
<dbReference type="InterPro" id="IPR011033">
    <property type="entry name" value="PRC_barrel-like_sf"/>
</dbReference>
<dbReference type="GO" id="GO:0042274">
    <property type="term" value="P:ribosomal small subunit biogenesis"/>
    <property type="evidence" value="ECO:0007669"/>
    <property type="project" value="UniProtKB-UniRule"/>
</dbReference>
<protein>
    <recommendedName>
        <fullName evidence="5">Ribosome maturation factor RimM</fullName>
    </recommendedName>
</protein>
<evidence type="ECO:0000256" key="4">
    <source>
        <dbReference type="ARBA" id="ARBA00023186"/>
    </source>
</evidence>
<dbReference type="InterPro" id="IPR002676">
    <property type="entry name" value="RimM_N"/>
</dbReference>
<evidence type="ECO:0000259" key="7">
    <source>
        <dbReference type="Pfam" id="PF24986"/>
    </source>
</evidence>
<dbReference type="EMBL" id="CP001110">
    <property type="protein sequence ID" value="ACF43741.1"/>
    <property type="molecule type" value="Genomic_DNA"/>
</dbReference>
<dbReference type="InterPro" id="IPR011961">
    <property type="entry name" value="RimM"/>
</dbReference>
<dbReference type="InterPro" id="IPR009000">
    <property type="entry name" value="Transl_B-barrel_sf"/>
</dbReference>
<keyword evidence="9" id="KW-1185">Reference proteome</keyword>
<dbReference type="GO" id="GO:0043022">
    <property type="term" value="F:ribosome binding"/>
    <property type="evidence" value="ECO:0007669"/>
    <property type="project" value="InterPro"/>
</dbReference>
<comment type="domain">
    <text evidence="5">The PRC barrel domain binds ribosomal protein uS19.</text>
</comment>
<keyword evidence="4 5" id="KW-0143">Chaperone</keyword>
<evidence type="ECO:0000259" key="6">
    <source>
        <dbReference type="Pfam" id="PF01782"/>
    </source>
</evidence>
<dbReference type="SUPFAM" id="SSF50346">
    <property type="entry name" value="PRC-barrel domain"/>
    <property type="match status" value="1"/>
</dbReference>
<evidence type="ECO:0000256" key="1">
    <source>
        <dbReference type="ARBA" id="ARBA00022490"/>
    </source>
</evidence>
<proteinExistence type="inferred from homology"/>
<dbReference type="SUPFAM" id="SSF50447">
    <property type="entry name" value="Translation proteins"/>
    <property type="match status" value="1"/>
</dbReference>
<dbReference type="InterPro" id="IPR056792">
    <property type="entry name" value="PRC_RimM"/>
</dbReference>
<accession>B4SA45</accession>
<keyword evidence="1 5" id="KW-0963">Cytoplasm</keyword>
<evidence type="ECO:0000313" key="8">
    <source>
        <dbReference type="EMBL" id="ACF43741.1"/>
    </source>
</evidence>
<evidence type="ECO:0000256" key="3">
    <source>
        <dbReference type="ARBA" id="ARBA00022552"/>
    </source>
</evidence>
<evidence type="ECO:0000256" key="2">
    <source>
        <dbReference type="ARBA" id="ARBA00022517"/>
    </source>
</evidence>
<dbReference type="KEGG" id="pph:Ppha_1491"/>
<dbReference type="Pfam" id="PF24986">
    <property type="entry name" value="PRC_RimM"/>
    <property type="match status" value="1"/>
</dbReference>
<dbReference type="RefSeq" id="WP_012508229.1">
    <property type="nucleotide sequence ID" value="NC_011060.1"/>
</dbReference>
<dbReference type="HOGENOM" id="CLU_077636_3_2_10"/>
<evidence type="ECO:0000313" key="9">
    <source>
        <dbReference type="Proteomes" id="UP000002724"/>
    </source>
</evidence>
<dbReference type="Proteomes" id="UP000002724">
    <property type="component" value="Chromosome"/>
</dbReference>
<sequence>MYSEVSVELYLTGIILKPKGLKGEVKVELITDFPESFLSRKKYFAGKSVDSVQQLVVEKAVLGGGFAWLFFEGIDSMEKAEALVGWKLFINEEQLLPQPPDRAYLHEIIGMKVLDGSRSEVGTVTNVLAMPAHDVYEVLVGEKKILLPAIDEFVEEFNLREQYMVIPRFEEFL</sequence>
<dbReference type="eggNOG" id="COG0806">
    <property type="taxonomic scope" value="Bacteria"/>
</dbReference>